<dbReference type="EMBL" id="JABMIG020000541">
    <property type="protein sequence ID" value="KAL3775399.1"/>
    <property type="molecule type" value="Genomic_DNA"/>
</dbReference>
<dbReference type="Proteomes" id="UP001516023">
    <property type="component" value="Unassembled WGS sequence"/>
</dbReference>
<name>A0ABD3NHM4_9STRA</name>
<evidence type="ECO:0000313" key="5">
    <source>
        <dbReference type="Proteomes" id="UP001516023"/>
    </source>
</evidence>
<comment type="caution">
    <text evidence="4">The sequence shown here is derived from an EMBL/GenBank/DDBJ whole genome shotgun (WGS) entry which is preliminary data.</text>
</comment>
<evidence type="ECO:0000256" key="2">
    <source>
        <dbReference type="ARBA" id="ARBA00022614"/>
    </source>
</evidence>
<dbReference type="SUPFAM" id="SSF52047">
    <property type="entry name" value="RNI-like"/>
    <property type="match status" value="2"/>
</dbReference>
<proteinExistence type="predicted"/>
<dbReference type="InterPro" id="IPR001611">
    <property type="entry name" value="Leu-rich_rpt"/>
</dbReference>
<keyword evidence="5" id="KW-1185">Reference proteome</keyword>
<keyword evidence="1" id="KW-0343">GTPase activation</keyword>
<dbReference type="Gene3D" id="3.80.10.10">
    <property type="entry name" value="Ribonuclease Inhibitor"/>
    <property type="match status" value="3"/>
</dbReference>
<sequence>MDVSVCDLSAATNDNDFHSFFRWHCAKHDVDLSIIDSIDVSRCRLGPSGTSQLLSFLSSPSTPFVNLKRLCLERNAICSEGGRAVGTFLSLPTQSIELLDISLNDIKAGGGEPTATQVISNALKTNIKLKTIIMDKCALGPEGATHLASSLIDNKSSITRLELAGNMIGPVGGDSRFCALKSNSSLRELGLKMNRIGGGADKSDVQSLSNALSGGVCCLTKLDLSYNDLRCSGCIFLARALMSKQCPLTELILEKNDILTDGCVAVANALCANDTLRKLVLRGNSIGDDGAIALGTMLSYNSVLKTMDLSSCSIGNVAGVALGRGLGQNSSIEHFILDKNSLGVGVNTALFDLGVSLNRTLKRIHLSGNGFDTVGDDDLQLWGRSIAKALSNNLSIRYVDLSNNALSDPSIIDAVATAHSPIEYFDISDNNFEHISIESQLELSKRLTNLEIDMSLNPISSPPLGKLANHSNLQSYLTLLSNEKTAVTRIRLMVLGYGGVGKSTFCRAITNDGCCTNFESSLVPVQEWSIDRVVDWARQLGTPWSTDAVRLVLDERISGRDLTKLIDTCARTDDGTCSASKLLLNSCSRKYPTIDCNKFARAISALRQKGYLSTVGAVKVDGSIKLGDRTCSMVDFAGQVEFLVSHQLLLSSMHTLCMIIQPLPSFGRPDHHHYGSWDYWSKFLSSLGDRRRGSLLLAISQLDKVTQDDSGRIQNILRGDFIRIKKRSHGAISCPSPLMLDYRPDNMMETMSNVKAALSKSLNEVAHSWWVPASYEMLADILQRTSKRKRTNNELPKLTTSELLQEIDEFCAQSADNSMLLSKMKTDRKLLERAMNYLEAVGDVMQANEWILLDPIGWFSSFLAHFIKDDLAVSTVQVDASTLRQQRGIVNLDEIVCALRHDYKSPQEHVFQIMSLLCDLELCVPLESSQPNTASVPHTSTGSVAYLFPCLLPPLGTLSELSNITMATSNPVNAIRGHRFREVSGFIPPGLFVGLLARMYQKLKIGVMHPLRMWRDHALLVFNNSATHVMLKLNLDKAIIDIVGWAPENEQLFVGAAKGQASVVHWMVHVIKMFLRSYTQLKFHESWLCPNPKCHGMVGDDINRVSMPSEYVGSEFLLSPCKLARHDSHDCDVEGCWRFLGTGHSLERMKLHSDCQEMCQSCNCEPVFTLRDKVAE</sequence>
<evidence type="ECO:0000256" key="1">
    <source>
        <dbReference type="ARBA" id="ARBA00022468"/>
    </source>
</evidence>
<dbReference type="SUPFAM" id="SSF52540">
    <property type="entry name" value="P-loop containing nucleoside triphosphate hydrolases"/>
    <property type="match status" value="1"/>
</dbReference>
<keyword evidence="2" id="KW-0433">Leucine-rich repeat</keyword>
<dbReference type="Pfam" id="PF13516">
    <property type="entry name" value="LRR_6"/>
    <property type="match status" value="2"/>
</dbReference>
<dbReference type="GO" id="GO:0005096">
    <property type="term" value="F:GTPase activator activity"/>
    <property type="evidence" value="ECO:0007669"/>
    <property type="project" value="UniProtKB-KW"/>
</dbReference>
<dbReference type="InterPro" id="IPR027038">
    <property type="entry name" value="RanGap"/>
</dbReference>
<dbReference type="AlphaFoldDB" id="A0ABD3NHM4"/>
<accession>A0ABD3NHM4</accession>
<keyword evidence="3" id="KW-0677">Repeat</keyword>
<dbReference type="InterPro" id="IPR032675">
    <property type="entry name" value="LRR_dom_sf"/>
</dbReference>
<organism evidence="4 5">
    <name type="scientific">Cyclotella cryptica</name>
    <dbReference type="NCBI Taxonomy" id="29204"/>
    <lineage>
        <taxon>Eukaryota</taxon>
        <taxon>Sar</taxon>
        <taxon>Stramenopiles</taxon>
        <taxon>Ochrophyta</taxon>
        <taxon>Bacillariophyta</taxon>
        <taxon>Coscinodiscophyceae</taxon>
        <taxon>Thalassiosirophycidae</taxon>
        <taxon>Stephanodiscales</taxon>
        <taxon>Stephanodiscaceae</taxon>
        <taxon>Cyclotella</taxon>
    </lineage>
</organism>
<reference evidence="4 5" key="1">
    <citation type="journal article" date="2020" name="G3 (Bethesda)">
        <title>Improved Reference Genome for Cyclotella cryptica CCMP332, a Model for Cell Wall Morphogenesis, Salinity Adaptation, and Lipid Production in Diatoms (Bacillariophyta).</title>
        <authorList>
            <person name="Roberts W.R."/>
            <person name="Downey K.M."/>
            <person name="Ruck E.C."/>
            <person name="Traller J.C."/>
            <person name="Alverson A.J."/>
        </authorList>
    </citation>
    <scope>NUCLEOTIDE SEQUENCE [LARGE SCALE GENOMIC DNA]</scope>
    <source>
        <strain evidence="4 5">CCMP332</strain>
    </source>
</reference>
<evidence type="ECO:0000256" key="3">
    <source>
        <dbReference type="ARBA" id="ARBA00022737"/>
    </source>
</evidence>
<protein>
    <submittedName>
        <fullName evidence="4">Uncharacterized protein</fullName>
    </submittedName>
</protein>
<dbReference type="InterPro" id="IPR027417">
    <property type="entry name" value="P-loop_NTPase"/>
</dbReference>
<dbReference type="PANTHER" id="PTHR24113:SF12">
    <property type="entry name" value="RAN GTPASE-ACTIVATING PROTEIN 1"/>
    <property type="match status" value="1"/>
</dbReference>
<evidence type="ECO:0000313" key="4">
    <source>
        <dbReference type="EMBL" id="KAL3775399.1"/>
    </source>
</evidence>
<gene>
    <name evidence="4" type="ORF">HJC23_008623</name>
</gene>
<dbReference type="PANTHER" id="PTHR24113">
    <property type="entry name" value="RAN GTPASE-ACTIVATING PROTEIN 1"/>
    <property type="match status" value="1"/>
</dbReference>
<dbReference type="SMART" id="SM00368">
    <property type="entry name" value="LRR_RI"/>
    <property type="match status" value="12"/>
</dbReference>